<evidence type="ECO:0000313" key="3">
    <source>
        <dbReference type="Proteomes" id="UP000501060"/>
    </source>
</evidence>
<keyword evidence="1" id="KW-0472">Membrane</keyword>
<feature type="transmembrane region" description="Helical" evidence="1">
    <location>
        <begin position="72"/>
        <end position="97"/>
    </location>
</feature>
<feature type="transmembrane region" description="Helical" evidence="1">
    <location>
        <begin position="46"/>
        <end position="66"/>
    </location>
</feature>
<dbReference type="RefSeq" id="WP_169604866.1">
    <property type="nucleotide sequence ID" value="NZ_CP051481.1"/>
</dbReference>
<sequence length="132" mass="15572">MKYTEEEILEVYNSYSKKSLNVFMLLTPLKLLGIPDFYLGKIWRGCLLLISTLIIFVGFIVSYLRVNENNHTLFLVFIILVVLDITVCMMWGTVELFRAWIEKLKDKDGKKLLKMSDKKLLEQYLQSIRENK</sequence>
<protein>
    <submittedName>
        <fullName evidence="2">Uncharacterized protein</fullName>
    </submittedName>
</protein>
<keyword evidence="3" id="KW-1185">Reference proteome</keyword>
<proteinExistence type="predicted"/>
<accession>A0A858U6C6</accession>
<dbReference type="AlphaFoldDB" id="A0A858U6C6"/>
<name>A0A858U6C6_9MOLU</name>
<evidence type="ECO:0000313" key="2">
    <source>
        <dbReference type="EMBL" id="QJG66815.1"/>
    </source>
</evidence>
<gene>
    <name evidence="2" type="ORF">HGG69_00505</name>
</gene>
<dbReference type="Proteomes" id="UP000501060">
    <property type="component" value="Chromosome"/>
</dbReference>
<dbReference type="KEGG" id="mphe:HGG69_00505"/>
<reference evidence="2 3" key="1">
    <citation type="submission" date="2020-04" db="EMBL/GenBank/DDBJ databases">
        <title>Novel Mycoplasma species detected in Phocoena phocoena (harbor porpoise) from the USA.</title>
        <authorList>
            <person name="Volokhov D.V."/>
        </authorList>
    </citation>
    <scope>NUCLEOTIDE SEQUENCE [LARGE SCALE GENOMIC DNA]</scope>
    <source>
        <strain evidence="2 3">Phocoena C-264-GEN</strain>
    </source>
</reference>
<evidence type="ECO:0000256" key="1">
    <source>
        <dbReference type="SAM" id="Phobius"/>
    </source>
</evidence>
<keyword evidence="1" id="KW-0812">Transmembrane</keyword>
<organism evidence="2 3">
    <name type="scientific">Mycoplasma phocoenae</name>
    <dbReference type="NCBI Taxonomy" id="754517"/>
    <lineage>
        <taxon>Bacteria</taxon>
        <taxon>Bacillati</taxon>
        <taxon>Mycoplasmatota</taxon>
        <taxon>Mollicutes</taxon>
        <taxon>Mycoplasmataceae</taxon>
        <taxon>Mycoplasma</taxon>
    </lineage>
</organism>
<keyword evidence="1" id="KW-1133">Transmembrane helix</keyword>
<dbReference type="EMBL" id="CP051481">
    <property type="protein sequence ID" value="QJG66815.1"/>
    <property type="molecule type" value="Genomic_DNA"/>
</dbReference>
<feature type="transmembrane region" description="Helical" evidence="1">
    <location>
        <begin position="20"/>
        <end position="39"/>
    </location>
</feature>